<name>A0AAW2UJ73_9LAMI</name>
<dbReference type="AlphaFoldDB" id="A0AAW2UJ73"/>
<proteinExistence type="predicted"/>
<feature type="domain" description="GAG-pre-integrase" evidence="2">
    <location>
        <begin position="138"/>
        <end position="185"/>
    </location>
</feature>
<organism evidence="3">
    <name type="scientific">Sesamum latifolium</name>
    <dbReference type="NCBI Taxonomy" id="2727402"/>
    <lineage>
        <taxon>Eukaryota</taxon>
        <taxon>Viridiplantae</taxon>
        <taxon>Streptophyta</taxon>
        <taxon>Embryophyta</taxon>
        <taxon>Tracheophyta</taxon>
        <taxon>Spermatophyta</taxon>
        <taxon>Magnoliopsida</taxon>
        <taxon>eudicotyledons</taxon>
        <taxon>Gunneridae</taxon>
        <taxon>Pentapetalae</taxon>
        <taxon>asterids</taxon>
        <taxon>lamiids</taxon>
        <taxon>Lamiales</taxon>
        <taxon>Pedaliaceae</taxon>
        <taxon>Sesamum</taxon>
    </lineage>
</organism>
<feature type="domain" description="Reverse transcriptase Ty1/copia-type" evidence="1">
    <location>
        <begin position="235"/>
        <end position="295"/>
    </location>
</feature>
<gene>
    <name evidence="3" type="ORF">Slati_3533300</name>
</gene>
<dbReference type="EMBL" id="JACGWN010000012">
    <property type="protein sequence ID" value="KAL0417014.1"/>
    <property type="molecule type" value="Genomic_DNA"/>
</dbReference>
<evidence type="ECO:0000259" key="2">
    <source>
        <dbReference type="Pfam" id="PF13976"/>
    </source>
</evidence>
<dbReference type="Pfam" id="PF13976">
    <property type="entry name" value="gag_pre-integrs"/>
    <property type="match status" value="1"/>
</dbReference>
<dbReference type="InterPro" id="IPR025724">
    <property type="entry name" value="GAG-pre-integrase_dom"/>
</dbReference>
<dbReference type="InterPro" id="IPR043502">
    <property type="entry name" value="DNA/RNA_pol_sf"/>
</dbReference>
<accession>A0AAW2UJ73</accession>
<sequence>MFCEEYGKTGHLKSTCFEIYGFPEWYKTLVERRKGQASTSQALNATEIEDHVASVVEDPVDQRAITEPIRTEIHRLMMGGEHSQLDFQDEFDDFSGKDHKTKEILAVEKVVGRLYVLDDTSFQMETIKQYKESLTDHLLNSAVYGLDVWHRRLGHTSSNVLDHIPLLKGTQNKISECNICLLAKQQRMPFSLSDTTSEAPFDLLHIDIWGPYSQHSLSCCTYMMTIVDDSTRQKSYWIYKLKLRPDGTIDKHKARLVAKGYNQIEGVDYFESFSPVDKVVTVRALLAVATSAGWTFGGTNYRSKCYLDNLFTIKDLGTVKYFLGLEIARSSEGLILTQSKYIQDILTDLGLHNAKTTVTPFPAGIKFTAQTDNTLPHPAVYRRLIGRLLYLNFTRPDIAHATQQLSQFLQTPCQQHWDVVVHLAKYLKGTQQEGLFFPSNTALTLRAYCDADWASCPDTRRSLTGYCVFLGSSLISWKTKKHNIVSRSTAKAEYRPMGSTACELAWINSLLQDLRVTVPKPIPFLCDNRAALHIVSNPVFHERTKHLEIDCHLVRDHYKSDFLAPSHVASKEQLADVFTKPLTGPIFHPLIRKLGMIDLIPCPA</sequence>
<comment type="caution">
    <text evidence="3">The sequence shown here is derived from an EMBL/GenBank/DDBJ whole genome shotgun (WGS) entry which is preliminary data.</text>
</comment>
<dbReference type="Pfam" id="PF07727">
    <property type="entry name" value="RVT_2"/>
    <property type="match status" value="1"/>
</dbReference>
<reference evidence="3" key="2">
    <citation type="journal article" date="2024" name="Plant">
        <title>Genomic evolution and insights into agronomic trait innovations of Sesamum species.</title>
        <authorList>
            <person name="Miao H."/>
            <person name="Wang L."/>
            <person name="Qu L."/>
            <person name="Liu H."/>
            <person name="Sun Y."/>
            <person name="Le M."/>
            <person name="Wang Q."/>
            <person name="Wei S."/>
            <person name="Zheng Y."/>
            <person name="Lin W."/>
            <person name="Duan Y."/>
            <person name="Cao H."/>
            <person name="Xiong S."/>
            <person name="Wang X."/>
            <person name="Wei L."/>
            <person name="Li C."/>
            <person name="Ma Q."/>
            <person name="Ju M."/>
            <person name="Zhao R."/>
            <person name="Li G."/>
            <person name="Mu C."/>
            <person name="Tian Q."/>
            <person name="Mei H."/>
            <person name="Zhang T."/>
            <person name="Gao T."/>
            <person name="Zhang H."/>
        </authorList>
    </citation>
    <scope>NUCLEOTIDE SEQUENCE</scope>
    <source>
        <strain evidence="3">KEN1</strain>
    </source>
</reference>
<protein>
    <submittedName>
        <fullName evidence="3">Retrovirus-related Pol polyprotein from transposon RE2</fullName>
    </submittedName>
</protein>
<dbReference type="CDD" id="cd09272">
    <property type="entry name" value="RNase_HI_RT_Ty1"/>
    <property type="match status" value="1"/>
</dbReference>
<dbReference type="PANTHER" id="PTHR11439">
    <property type="entry name" value="GAG-POL-RELATED RETROTRANSPOSON"/>
    <property type="match status" value="1"/>
</dbReference>
<dbReference type="SUPFAM" id="SSF56672">
    <property type="entry name" value="DNA/RNA polymerases"/>
    <property type="match status" value="1"/>
</dbReference>
<dbReference type="PANTHER" id="PTHR11439:SF465">
    <property type="entry name" value="REVERSE TRANSCRIPTASE TY1_COPIA-TYPE DOMAIN-CONTAINING PROTEIN"/>
    <property type="match status" value="1"/>
</dbReference>
<evidence type="ECO:0000259" key="1">
    <source>
        <dbReference type="Pfam" id="PF07727"/>
    </source>
</evidence>
<dbReference type="InterPro" id="IPR013103">
    <property type="entry name" value="RVT_2"/>
</dbReference>
<reference evidence="3" key="1">
    <citation type="submission" date="2020-06" db="EMBL/GenBank/DDBJ databases">
        <authorList>
            <person name="Li T."/>
            <person name="Hu X."/>
            <person name="Zhang T."/>
            <person name="Song X."/>
            <person name="Zhang H."/>
            <person name="Dai N."/>
            <person name="Sheng W."/>
            <person name="Hou X."/>
            <person name="Wei L."/>
        </authorList>
    </citation>
    <scope>NUCLEOTIDE SEQUENCE</scope>
    <source>
        <strain evidence="3">KEN1</strain>
        <tissue evidence="3">Leaf</tissue>
    </source>
</reference>
<evidence type="ECO:0000313" key="3">
    <source>
        <dbReference type="EMBL" id="KAL0417014.1"/>
    </source>
</evidence>